<dbReference type="Proteomes" id="UP000515123">
    <property type="component" value="Linkage group 21"/>
</dbReference>
<dbReference type="SUPFAM" id="SSF81296">
    <property type="entry name" value="E set domains"/>
    <property type="match status" value="1"/>
</dbReference>
<feature type="compositionally biased region" description="Basic and acidic residues" evidence="4">
    <location>
        <begin position="719"/>
        <end position="764"/>
    </location>
</feature>
<feature type="compositionally biased region" description="Basic residues" evidence="4">
    <location>
        <begin position="684"/>
        <end position="694"/>
    </location>
</feature>
<dbReference type="GO" id="GO:0008270">
    <property type="term" value="F:zinc ion binding"/>
    <property type="evidence" value="ECO:0007669"/>
    <property type="project" value="UniProtKB-KW"/>
</dbReference>
<dbReference type="PANTHER" id="PTHR32343:SF8">
    <property type="entry name" value="RNA RECOGNITION MOTIF (RRM)-CONTAINING PROTEIN"/>
    <property type="match status" value="1"/>
</dbReference>
<dbReference type="AlphaFoldDB" id="A0A6P5H279"/>
<keyword evidence="3" id="KW-0862">Zinc</keyword>
<dbReference type="PROSITE" id="PS50103">
    <property type="entry name" value="ZF_C3H1"/>
    <property type="match status" value="1"/>
</dbReference>
<feature type="domain" description="RRM" evidence="5">
    <location>
        <begin position="347"/>
        <end position="418"/>
    </location>
</feature>
<feature type="compositionally biased region" description="Basic and acidic residues" evidence="4">
    <location>
        <begin position="487"/>
        <end position="500"/>
    </location>
</feature>
<feature type="compositionally biased region" description="Basic and acidic residues" evidence="4">
    <location>
        <begin position="1060"/>
        <end position="1074"/>
    </location>
</feature>
<keyword evidence="2" id="KW-0694">RNA-binding</keyword>
<feature type="compositionally biased region" description="Basic and acidic residues" evidence="4">
    <location>
        <begin position="594"/>
        <end position="621"/>
    </location>
</feature>
<dbReference type="Pfam" id="PF00630">
    <property type="entry name" value="Filamin"/>
    <property type="match status" value="1"/>
</dbReference>
<dbReference type="Gene3D" id="2.60.40.10">
    <property type="entry name" value="Immunoglobulins"/>
    <property type="match status" value="1"/>
</dbReference>
<dbReference type="InterPro" id="IPR017868">
    <property type="entry name" value="Filamin/ABP280_repeat-like"/>
</dbReference>
<dbReference type="InterPro" id="IPR012677">
    <property type="entry name" value="Nucleotide-bd_a/b_plait_sf"/>
</dbReference>
<feature type="compositionally biased region" description="Basic residues" evidence="4">
    <location>
        <begin position="708"/>
        <end position="718"/>
    </location>
</feature>
<feature type="region of interest" description="Disordered" evidence="4">
    <location>
        <begin position="321"/>
        <end position="341"/>
    </location>
</feature>
<evidence type="ECO:0000313" key="8">
    <source>
        <dbReference type="RefSeq" id="XP_020112175.1"/>
    </source>
</evidence>
<feature type="compositionally biased region" description="Basic and acidic residues" evidence="4">
    <location>
        <begin position="861"/>
        <end position="882"/>
    </location>
</feature>
<dbReference type="SMART" id="SM00557">
    <property type="entry name" value="IG_FLMN"/>
    <property type="match status" value="1"/>
</dbReference>
<sequence>MADRGVGGAGAAAPKPIWAKQAEEAKLKSEAEKAAAAKAAFEATFKGVDKPEGGDDGGGDDDSDSEGDDDGQDLSSKPLGPVDPSRCSAAGAGVAGGTACAPATFVVVTKDSDGRKVPSGGAEVKVRVSPGAGVGGADLDGMVKDQGDGTYAVTYAVPKRGNYMVHVECDGKPIMGSPFPVFFSAGTVIGAAGLPSAAASQFPGMVNQTMPNMPNYSGSVSGAFPGLLGMLPGALPGSSGGVVLQGVGAALGEICREYLSGRCAKTDCRFNHPPHNLLMSALAATTAMGTLSQAPMAPSAAAMAAAQAIVAAQTLQAHAAKMQAQSHSSGDASASPDGEKKADALKKTVQVSNLNPLLTVDQLKQLFGYCGTVVDCIITDSKHFAYIEYSKPEEATAALALNNIDVGGRPLNVEMAKTLPPKSVIVNPSLPLMMQQAVALQQMQFQQALLMQQTIASQQAAARAATMKSATEIAAARAAEISRKLKAEGGIASDDKETNKKSRSPSPPKPRSKSRSRSPIKFRRSKSRSRSPIKYRRSKSRSRSPIKYRRSKSRSRSPIKYRRSRRSRSFSPPARYSRDHRSRSPIRSHYSSQRTERLYRDDRDSHSRSERKEHKSSRDHYSSSSRRNRSRSASPRAKKSSRAESKSPKHSYKDSSSRRGRHSRSRSPERKHHHHSSKDDNRKSEKHRSRHSRSRSPEKISKEDSRKSEKHHSRRSRSRTPEKAHHQSDKGSSRKSERKEEERSSERISTDTKDRKLDSSEVGRKRSPLLGENEVLELEETSKKNKKSKVDDQSSEGNHVEMKDQKLSGEDVELNEDKKSLRSPTSKAHKKNFVDEDDNDKKSRHSSRHDKSRADHRRRHDKYDSSSRDIDSSRHSRDDKRSSHNLSSKSHRSSRHSRERSSRDTVDHKSEKLKQDCGNLEDRKKNEGLEQDNGNLKTDIVAKTKENNDVLKGDIIVEKTISNFDASENNGMPIGKGDNREPSYAALELENMETYDAMTVKDDFRPELKDIGNSELAEPARKKARYVENINQETTCIEDGTSFGEKDVVIKELANSGYESDERREHGSSVDSMRRSNTASPENSEFRGISKLESTEVNESFSLLEKPKDLKSNDILEDETRD</sequence>
<feature type="compositionally biased region" description="Basic residues" evidence="4">
    <location>
        <begin position="658"/>
        <end position="676"/>
    </location>
</feature>
<feature type="region of interest" description="Disordered" evidence="4">
    <location>
        <begin position="487"/>
        <end position="936"/>
    </location>
</feature>
<feature type="compositionally biased region" description="Basic residues" evidence="4">
    <location>
        <begin position="510"/>
        <end position="568"/>
    </location>
</feature>
<dbReference type="CDD" id="cd00590">
    <property type="entry name" value="RRM_SF"/>
    <property type="match status" value="1"/>
</dbReference>
<feature type="repeat" description="Filamin" evidence="1">
    <location>
        <begin position="79"/>
        <end position="183"/>
    </location>
</feature>
<organism evidence="7 8">
    <name type="scientific">Ananas comosus</name>
    <name type="common">Pineapple</name>
    <name type="synonym">Ananas ananas</name>
    <dbReference type="NCBI Taxonomy" id="4615"/>
    <lineage>
        <taxon>Eukaryota</taxon>
        <taxon>Viridiplantae</taxon>
        <taxon>Streptophyta</taxon>
        <taxon>Embryophyta</taxon>
        <taxon>Tracheophyta</taxon>
        <taxon>Spermatophyta</taxon>
        <taxon>Magnoliopsida</taxon>
        <taxon>Liliopsida</taxon>
        <taxon>Poales</taxon>
        <taxon>Bromeliaceae</taxon>
        <taxon>Bromelioideae</taxon>
        <taxon>Ananas</taxon>
    </lineage>
</organism>
<feature type="compositionally biased region" description="Basic residues" evidence="4">
    <location>
        <begin position="626"/>
        <end position="640"/>
    </location>
</feature>
<feature type="domain" description="C3H1-type" evidence="6">
    <location>
        <begin position="254"/>
        <end position="275"/>
    </location>
</feature>
<feature type="compositionally biased region" description="Basic residues" evidence="4">
    <location>
        <begin position="842"/>
        <end position="860"/>
    </location>
</feature>
<feature type="region of interest" description="Disordered" evidence="4">
    <location>
        <begin position="42"/>
        <end position="93"/>
    </location>
</feature>
<dbReference type="PROSITE" id="PS50102">
    <property type="entry name" value="RRM"/>
    <property type="match status" value="1"/>
</dbReference>
<dbReference type="GeneID" id="109726797"/>
<dbReference type="InterPro" id="IPR000571">
    <property type="entry name" value="Znf_CCCH"/>
</dbReference>
<evidence type="ECO:0000256" key="1">
    <source>
        <dbReference type="PROSITE-ProRule" id="PRU00087"/>
    </source>
</evidence>
<feature type="compositionally biased region" description="Polar residues" evidence="4">
    <location>
        <begin position="323"/>
        <end position="332"/>
    </location>
</feature>
<gene>
    <name evidence="8" type="primary">LOC109726797</name>
</gene>
<feature type="compositionally biased region" description="Basic and acidic residues" evidence="4">
    <location>
        <begin position="899"/>
        <end position="928"/>
    </location>
</feature>
<keyword evidence="3" id="KW-0479">Metal-binding</keyword>
<dbReference type="InterPro" id="IPR001298">
    <property type="entry name" value="Filamin/ABP280_rpt"/>
</dbReference>
<feature type="compositionally biased region" description="Basic and acidic residues" evidence="4">
    <location>
        <begin position="641"/>
        <end position="657"/>
    </location>
</feature>
<dbReference type="PROSITE" id="PS50194">
    <property type="entry name" value="FILAMIN_REPEAT"/>
    <property type="match status" value="1"/>
</dbReference>
<dbReference type="OrthoDB" id="79941at2759"/>
<evidence type="ECO:0000259" key="5">
    <source>
        <dbReference type="PROSITE" id="PS50102"/>
    </source>
</evidence>
<feature type="compositionally biased region" description="Basic and acidic residues" evidence="4">
    <location>
        <begin position="695"/>
        <end position="707"/>
    </location>
</feature>
<evidence type="ECO:0000256" key="4">
    <source>
        <dbReference type="SAM" id="MobiDB-lite"/>
    </source>
</evidence>
<dbReference type="SMART" id="SM00360">
    <property type="entry name" value="RRM"/>
    <property type="match status" value="1"/>
</dbReference>
<dbReference type="SUPFAM" id="SSF54928">
    <property type="entry name" value="RNA-binding domain, RBD"/>
    <property type="match status" value="1"/>
</dbReference>
<feature type="compositionally biased region" description="Basic and acidic residues" evidence="4">
    <location>
        <begin position="1105"/>
        <end position="1122"/>
    </location>
</feature>
<dbReference type="InterPro" id="IPR013783">
    <property type="entry name" value="Ig-like_fold"/>
</dbReference>
<feature type="compositionally biased region" description="Acidic residues" evidence="4">
    <location>
        <begin position="54"/>
        <end position="72"/>
    </location>
</feature>
<evidence type="ECO:0000313" key="7">
    <source>
        <dbReference type="Proteomes" id="UP000515123"/>
    </source>
</evidence>
<keyword evidence="7" id="KW-1185">Reference proteome</keyword>
<reference evidence="7" key="1">
    <citation type="journal article" date="2015" name="Nat. Genet.">
        <title>The pineapple genome and the evolution of CAM photosynthesis.</title>
        <authorList>
            <person name="Ming R."/>
            <person name="VanBuren R."/>
            <person name="Wai C.M."/>
            <person name="Tang H."/>
            <person name="Schatz M.C."/>
            <person name="Bowers J.E."/>
            <person name="Lyons E."/>
            <person name="Wang M.L."/>
            <person name="Chen J."/>
            <person name="Biggers E."/>
            <person name="Zhang J."/>
            <person name="Huang L."/>
            <person name="Zhang L."/>
            <person name="Miao W."/>
            <person name="Zhang J."/>
            <person name="Ye Z."/>
            <person name="Miao C."/>
            <person name="Lin Z."/>
            <person name="Wang H."/>
            <person name="Zhou H."/>
            <person name="Yim W.C."/>
            <person name="Priest H.D."/>
            <person name="Zheng C."/>
            <person name="Woodhouse M."/>
            <person name="Edger P.P."/>
            <person name="Guyot R."/>
            <person name="Guo H.B."/>
            <person name="Guo H."/>
            <person name="Zheng G."/>
            <person name="Singh R."/>
            <person name="Sharma A."/>
            <person name="Min X."/>
            <person name="Zheng Y."/>
            <person name="Lee H."/>
            <person name="Gurtowski J."/>
            <person name="Sedlazeck F.J."/>
            <person name="Harkess A."/>
            <person name="McKain M.R."/>
            <person name="Liao Z."/>
            <person name="Fang J."/>
            <person name="Liu J."/>
            <person name="Zhang X."/>
            <person name="Zhang Q."/>
            <person name="Hu W."/>
            <person name="Qin Y."/>
            <person name="Wang K."/>
            <person name="Chen L.Y."/>
            <person name="Shirley N."/>
            <person name="Lin Y.R."/>
            <person name="Liu L.Y."/>
            <person name="Hernandez A.G."/>
            <person name="Wright C.L."/>
            <person name="Bulone V."/>
            <person name="Tuskan G.A."/>
            <person name="Heath K."/>
            <person name="Zee F."/>
            <person name="Moore P.H."/>
            <person name="Sunkar R."/>
            <person name="Leebens-Mack J.H."/>
            <person name="Mockler T."/>
            <person name="Bennetzen J.L."/>
            <person name="Freeling M."/>
            <person name="Sankoff D."/>
            <person name="Paterson A.H."/>
            <person name="Zhu X."/>
            <person name="Yang X."/>
            <person name="Smith J.A."/>
            <person name="Cushman J.C."/>
            <person name="Paull R.E."/>
            <person name="Yu Q."/>
        </authorList>
    </citation>
    <scope>NUCLEOTIDE SEQUENCE [LARGE SCALE GENOMIC DNA]</scope>
    <source>
        <strain evidence="7">cv. F153</strain>
    </source>
</reference>
<dbReference type="RefSeq" id="XP_020112175.1">
    <property type="nucleotide sequence ID" value="XM_020256586.1"/>
</dbReference>
<dbReference type="GO" id="GO:0003723">
    <property type="term" value="F:RNA binding"/>
    <property type="evidence" value="ECO:0007669"/>
    <property type="project" value="UniProtKB-UniRule"/>
</dbReference>
<feature type="zinc finger region" description="C3H1-type" evidence="3">
    <location>
        <begin position="254"/>
        <end position="275"/>
    </location>
</feature>
<feature type="region of interest" description="Disordered" evidence="4">
    <location>
        <begin position="1054"/>
        <end position="1122"/>
    </location>
</feature>
<dbReference type="InterPro" id="IPR000504">
    <property type="entry name" value="RRM_dom"/>
</dbReference>
<name>A0A6P5H279_ANACO</name>
<feature type="compositionally biased region" description="Basic and acidic residues" evidence="4">
    <location>
        <begin position="780"/>
        <end position="820"/>
    </location>
</feature>
<reference evidence="8" key="2">
    <citation type="submission" date="2025-08" db="UniProtKB">
        <authorList>
            <consortium name="RefSeq"/>
        </authorList>
    </citation>
    <scope>IDENTIFICATION</scope>
    <source>
        <tissue evidence="8">Leaf</tissue>
    </source>
</reference>
<dbReference type="PANTHER" id="PTHR32343">
    <property type="entry name" value="SERINE/ARGININE-RICH SPLICING FACTOR"/>
    <property type="match status" value="1"/>
</dbReference>
<proteinExistence type="predicted"/>
<keyword evidence="3" id="KW-0863">Zinc-finger</keyword>
<accession>A0A6P5H279</accession>
<evidence type="ECO:0000256" key="2">
    <source>
        <dbReference type="PROSITE-ProRule" id="PRU00176"/>
    </source>
</evidence>
<feature type="compositionally biased region" description="Basic residues" evidence="4">
    <location>
        <begin position="889"/>
        <end position="898"/>
    </location>
</feature>
<protein>
    <submittedName>
        <fullName evidence="8">Ankyrin repeat domain-containing protein 11</fullName>
    </submittedName>
</protein>
<dbReference type="Pfam" id="PF00076">
    <property type="entry name" value="RRM_1"/>
    <property type="match status" value="1"/>
</dbReference>
<evidence type="ECO:0000256" key="3">
    <source>
        <dbReference type="PROSITE-ProRule" id="PRU00723"/>
    </source>
</evidence>
<dbReference type="InterPro" id="IPR014756">
    <property type="entry name" value="Ig_E-set"/>
</dbReference>
<dbReference type="InterPro" id="IPR035979">
    <property type="entry name" value="RBD_domain_sf"/>
</dbReference>
<evidence type="ECO:0000259" key="6">
    <source>
        <dbReference type="PROSITE" id="PS50103"/>
    </source>
</evidence>
<feature type="compositionally biased region" description="Basic and acidic residues" evidence="4">
    <location>
        <begin position="1084"/>
        <end position="1094"/>
    </location>
</feature>
<dbReference type="Gene3D" id="3.30.70.330">
    <property type="match status" value="1"/>
</dbReference>